<protein>
    <submittedName>
        <fullName evidence="1">Phenazine biosynthesis protein PhzF family</fullName>
    </submittedName>
</protein>
<organism evidence="1">
    <name type="scientific">mine drainage metagenome</name>
    <dbReference type="NCBI Taxonomy" id="410659"/>
    <lineage>
        <taxon>unclassified sequences</taxon>
        <taxon>metagenomes</taxon>
        <taxon>ecological metagenomes</taxon>
    </lineage>
</organism>
<dbReference type="AlphaFoldDB" id="E6PCY4"/>
<dbReference type="NCBIfam" id="TIGR00654">
    <property type="entry name" value="PhzF_family"/>
    <property type="match status" value="1"/>
</dbReference>
<dbReference type="Pfam" id="PF02567">
    <property type="entry name" value="PhzC-PhzF"/>
    <property type="match status" value="1"/>
</dbReference>
<reference evidence="1" key="1">
    <citation type="submission" date="2009-10" db="EMBL/GenBank/DDBJ databases">
        <title>Diversity of trophic interactions inside an arsenic-rich microbial ecosystem.</title>
        <authorList>
            <person name="Bertin P.N."/>
            <person name="Heinrich-Salmeron A."/>
            <person name="Pelletier E."/>
            <person name="Goulhen-Chollet F."/>
            <person name="Arsene-Ploetze F."/>
            <person name="Gallien S."/>
            <person name="Calteau A."/>
            <person name="Vallenet D."/>
            <person name="Casiot C."/>
            <person name="Chane-Woon-Ming B."/>
            <person name="Giloteaux L."/>
            <person name="Barakat M."/>
            <person name="Bonnefoy V."/>
            <person name="Bruneel O."/>
            <person name="Chandler M."/>
            <person name="Cleiss J."/>
            <person name="Duran R."/>
            <person name="Elbaz-Poulichet F."/>
            <person name="Fonknechten N."/>
            <person name="Lauga B."/>
            <person name="Mornico D."/>
            <person name="Ortet P."/>
            <person name="Schaeffer C."/>
            <person name="Siguier P."/>
            <person name="Alexander Thil Smith A."/>
            <person name="Van Dorsselaer A."/>
            <person name="Weissenbach J."/>
            <person name="Medigue C."/>
            <person name="Le Paslier D."/>
        </authorList>
    </citation>
    <scope>NUCLEOTIDE SEQUENCE</scope>
</reference>
<comment type="caution">
    <text evidence="1">The sequence shown here is derived from an EMBL/GenBank/DDBJ whole genome shotgun (WGS) entry which is preliminary data.</text>
</comment>
<proteinExistence type="predicted"/>
<accession>E6PCY4</accession>
<dbReference type="SUPFAM" id="SSF54506">
    <property type="entry name" value="Diaminopimelate epimerase-like"/>
    <property type="match status" value="1"/>
</dbReference>
<dbReference type="GO" id="GO:0005737">
    <property type="term" value="C:cytoplasm"/>
    <property type="evidence" value="ECO:0007669"/>
    <property type="project" value="TreeGrafter"/>
</dbReference>
<evidence type="ECO:0000313" key="1">
    <source>
        <dbReference type="EMBL" id="CBH74319.1"/>
    </source>
</evidence>
<dbReference type="PIRSF" id="PIRSF016184">
    <property type="entry name" value="PhzC_PhzF"/>
    <property type="match status" value="1"/>
</dbReference>
<sequence>MIARFHQCDVFTDRLFGGNPLAVVPGADALDAATMQAFAREMNCSESTFVLQPRDPSAAFRVRIFTPGSELPFAGHPTIGTAWTLHRLGLLDASTFAFEMEVGLVPVRREGQRFWMTPPVPPHGEAFDEPPSLARALGIAEAAVIERAQIVGAFLCIRVGSLDALAMVDPERAALRKLFDRSIADGNLLVIFYDSGKAWVRMFADIAEGIGEDPATGSAVAPMLHYLTEVAALAPRTPVIEIEQGRWIHRSSTLHARVSWAGTKISTIEVGGDCVHAFSSEITL</sequence>
<gene>
    <name evidence="1" type="ORF">CARN1_2206</name>
</gene>
<name>E6PCY4_9ZZZZ</name>
<dbReference type="PANTHER" id="PTHR13774:SF32">
    <property type="entry name" value="ANTISENSE-ENHANCING SEQUENCE 1"/>
    <property type="match status" value="1"/>
</dbReference>
<dbReference type="EMBL" id="CABL01000001">
    <property type="protein sequence ID" value="CBH74319.1"/>
    <property type="molecule type" value="Genomic_DNA"/>
</dbReference>
<dbReference type="InterPro" id="IPR003719">
    <property type="entry name" value="Phenazine_PhzF-like"/>
</dbReference>
<dbReference type="Gene3D" id="3.10.310.10">
    <property type="entry name" value="Diaminopimelate Epimerase, Chain A, domain 1"/>
    <property type="match status" value="2"/>
</dbReference>
<dbReference type="GO" id="GO:0016853">
    <property type="term" value="F:isomerase activity"/>
    <property type="evidence" value="ECO:0007669"/>
    <property type="project" value="TreeGrafter"/>
</dbReference>
<dbReference type="PANTHER" id="PTHR13774">
    <property type="entry name" value="PHENAZINE BIOSYNTHESIS PROTEIN"/>
    <property type="match status" value="1"/>
</dbReference>